<reference evidence="1 2" key="1">
    <citation type="submission" date="2019-06" db="EMBL/GenBank/DDBJ databases">
        <authorList>
            <person name="Hertel R."/>
        </authorList>
    </citation>
    <scope>NUCLEOTIDE SEQUENCE [LARGE SCALE GENOMIC DNA]</scope>
</reference>
<dbReference type="EMBL" id="MN043729">
    <property type="protein sequence ID" value="QDP42909.1"/>
    <property type="molecule type" value="Genomic_DNA"/>
</dbReference>
<organism evidence="1 2">
    <name type="scientific">Bacillus phage vB_BmeM-Goe8</name>
    <dbReference type="NCBI Taxonomy" id="2593638"/>
    <lineage>
        <taxon>Viruses</taxon>
        <taxon>Duplodnaviria</taxon>
        <taxon>Heunggongvirae</taxon>
        <taxon>Uroviricota</taxon>
        <taxon>Caudoviricetes</taxon>
        <taxon>Herelleviridae</taxon>
        <taxon>Bastillevirinae</taxon>
        <taxon>Goettingenvirus</taxon>
        <taxon>Goettingenvirus goe8</taxon>
    </lineage>
</organism>
<protein>
    <submittedName>
        <fullName evidence="1">Uncharacterized protein</fullName>
    </submittedName>
</protein>
<evidence type="ECO:0000313" key="2">
    <source>
        <dbReference type="Proteomes" id="UP000317800"/>
    </source>
</evidence>
<keyword evidence="2" id="KW-1185">Reference proteome</keyword>
<dbReference type="Proteomes" id="UP000317800">
    <property type="component" value="Segment"/>
</dbReference>
<gene>
    <name evidence="1" type="ORF">Goe8_c01360</name>
</gene>
<sequence length="134" mass="15296">MIPASSFYSRRVGSGVQKDSHGELVANTLQYYRERTKSVDKSAPKPYLSIKQKLQQTVSEGKRVLIDIKDSYSVQTVVVRFEYVSDRWAMGKSICYLEGEEVEVPYSIHFSDILCKRLKIKVIAEGENPFVTKP</sequence>
<accession>A0A516KMT5</accession>
<proteinExistence type="predicted"/>
<evidence type="ECO:0000313" key="1">
    <source>
        <dbReference type="EMBL" id="QDP42909.1"/>
    </source>
</evidence>
<name>A0A516KMT5_9CAUD</name>